<dbReference type="Proteomes" id="UP000799539">
    <property type="component" value="Unassembled WGS sequence"/>
</dbReference>
<evidence type="ECO:0000256" key="1">
    <source>
        <dbReference type="SAM" id="MobiDB-lite"/>
    </source>
</evidence>
<reference evidence="2" key="1">
    <citation type="journal article" date="2020" name="Stud. Mycol.">
        <title>101 Dothideomycetes genomes: a test case for predicting lifestyles and emergence of pathogens.</title>
        <authorList>
            <person name="Haridas S."/>
            <person name="Albert R."/>
            <person name="Binder M."/>
            <person name="Bloem J."/>
            <person name="Labutti K."/>
            <person name="Salamov A."/>
            <person name="Andreopoulos B."/>
            <person name="Baker S."/>
            <person name="Barry K."/>
            <person name="Bills G."/>
            <person name="Bluhm B."/>
            <person name="Cannon C."/>
            <person name="Castanera R."/>
            <person name="Culley D."/>
            <person name="Daum C."/>
            <person name="Ezra D."/>
            <person name="Gonzalez J."/>
            <person name="Henrissat B."/>
            <person name="Kuo A."/>
            <person name="Liang C."/>
            <person name="Lipzen A."/>
            <person name="Lutzoni F."/>
            <person name="Magnuson J."/>
            <person name="Mondo S."/>
            <person name="Nolan M."/>
            <person name="Ohm R."/>
            <person name="Pangilinan J."/>
            <person name="Park H.-J."/>
            <person name="Ramirez L."/>
            <person name="Alfaro M."/>
            <person name="Sun H."/>
            <person name="Tritt A."/>
            <person name="Yoshinaga Y."/>
            <person name="Zwiers L.-H."/>
            <person name="Turgeon B."/>
            <person name="Goodwin S."/>
            <person name="Spatafora J."/>
            <person name="Crous P."/>
            <person name="Grigoriev I."/>
        </authorList>
    </citation>
    <scope>NUCLEOTIDE SEQUENCE</scope>
    <source>
        <strain evidence="2">SCOH1-5</strain>
    </source>
</reference>
<dbReference type="EMBL" id="ML992700">
    <property type="protein sequence ID" value="KAF2207841.1"/>
    <property type="molecule type" value="Genomic_DNA"/>
</dbReference>
<feature type="compositionally biased region" description="Polar residues" evidence="1">
    <location>
        <begin position="22"/>
        <end position="31"/>
    </location>
</feature>
<evidence type="ECO:0000313" key="2">
    <source>
        <dbReference type="EMBL" id="KAF2207841.1"/>
    </source>
</evidence>
<evidence type="ECO:0000313" key="3">
    <source>
        <dbReference type="Proteomes" id="UP000799539"/>
    </source>
</evidence>
<organism evidence="2 3">
    <name type="scientific">Cercospora zeae-maydis SCOH1-5</name>
    <dbReference type="NCBI Taxonomy" id="717836"/>
    <lineage>
        <taxon>Eukaryota</taxon>
        <taxon>Fungi</taxon>
        <taxon>Dikarya</taxon>
        <taxon>Ascomycota</taxon>
        <taxon>Pezizomycotina</taxon>
        <taxon>Dothideomycetes</taxon>
        <taxon>Dothideomycetidae</taxon>
        <taxon>Mycosphaerellales</taxon>
        <taxon>Mycosphaerellaceae</taxon>
        <taxon>Cercospora</taxon>
    </lineage>
</organism>
<keyword evidence="3" id="KW-1185">Reference proteome</keyword>
<sequence length="105" mass="11545">MSHPMQSHAAAHVPQTGHHTLDNGTLATPTEVNEGLEVNEQQEAQQQETQQHNVQQQQSEAADSDQAPAEPFFCIACDGVTDHDDLCVLEGRLTKYLRAQDAAQR</sequence>
<feature type="compositionally biased region" description="Low complexity" evidence="1">
    <location>
        <begin position="38"/>
        <end position="67"/>
    </location>
</feature>
<gene>
    <name evidence="2" type="ORF">CERZMDRAFT_114995</name>
</gene>
<protein>
    <submittedName>
        <fullName evidence="2">Uncharacterized protein</fullName>
    </submittedName>
</protein>
<accession>A0A6A6F5L2</accession>
<feature type="region of interest" description="Disordered" evidence="1">
    <location>
        <begin position="1"/>
        <end position="67"/>
    </location>
</feature>
<proteinExistence type="predicted"/>
<dbReference type="AlphaFoldDB" id="A0A6A6F5L2"/>
<name>A0A6A6F5L2_9PEZI</name>